<evidence type="ECO:0000259" key="3">
    <source>
        <dbReference type="PROSITE" id="PS51186"/>
    </source>
</evidence>
<protein>
    <submittedName>
        <fullName evidence="4">N-acetyltransferase</fullName>
    </submittedName>
</protein>
<keyword evidence="2" id="KW-0012">Acyltransferase</keyword>
<dbReference type="CDD" id="cd04301">
    <property type="entry name" value="NAT_SF"/>
    <property type="match status" value="1"/>
</dbReference>
<keyword evidence="5" id="KW-1185">Reference proteome</keyword>
<dbReference type="InterPro" id="IPR000182">
    <property type="entry name" value="GNAT_dom"/>
</dbReference>
<sequence length="194" mass="21861">MSSIKEVSLRRATVADAEAIAAVRVEGWQTTYRGMIPDQYLDEMLVDDHVLYWKRILQALPAAADKACVYVAESEGHVIGFVSATLLAEPKHGYHAELGALYIRPQWQRAGIGRRMMHKVARTLQSWNCADLVVWVLSDNRLARNFYEELHGEFVLEQEFSWDDMDLKEVGYGWKDLNVLLASVNAVAGSAAVH</sequence>
<name>A0ABQ2XZ14_9BURK</name>
<evidence type="ECO:0000256" key="1">
    <source>
        <dbReference type="ARBA" id="ARBA00022679"/>
    </source>
</evidence>
<evidence type="ECO:0000256" key="2">
    <source>
        <dbReference type="ARBA" id="ARBA00023315"/>
    </source>
</evidence>
<evidence type="ECO:0000313" key="4">
    <source>
        <dbReference type="EMBL" id="GGX44770.1"/>
    </source>
</evidence>
<dbReference type="Proteomes" id="UP000653343">
    <property type="component" value="Unassembled WGS sequence"/>
</dbReference>
<evidence type="ECO:0000313" key="5">
    <source>
        <dbReference type="Proteomes" id="UP000653343"/>
    </source>
</evidence>
<organism evidence="4 5">
    <name type="scientific">Undibacterium squillarum</name>
    <dbReference type="NCBI Taxonomy" id="1131567"/>
    <lineage>
        <taxon>Bacteria</taxon>
        <taxon>Pseudomonadati</taxon>
        <taxon>Pseudomonadota</taxon>
        <taxon>Betaproteobacteria</taxon>
        <taxon>Burkholderiales</taxon>
        <taxon>Oxalobacteraceae</taxon>
        <taxon>Undibacterium</taxon>
    </lineage>
</organism>
<dbReference type="PANTHER" id="PTHR43877">
    <property type="entry name" value="AMINOALKYLPHOSPHONATE N-ACETYLTRANSFERASE-RELATED-RELATED"/>
    <property type="match status" value="1"/>
</dbReference>
<dbReference type="Pfam" id="PF00583">
    <property type="entry name" value="Acetyltransf_1"/>
    <property type="match status" value="1"/>
</dbReference>
<dbReference type="InterPro" id="IPR050832">
    <property type="entry name" value="Bact_Acetyltransf"/>
</dbReference>
<dbReference type="InterPro" id="IPR016181">
    <property type="entry name" value="Acyl_CoA_acyltransferase"/>
</dbReference>
<gene>
    <name evidence="4" type="ORF">GCM10010946_24190</name>
</gene>
<feature type="domain" description="N-acetyltransferase" evidence="3">
    <location>
        <begin position="7"/>
        <end position="178"/>
    </location>
</feature>
<dbReference type="Gene3D" id="3.40.630.30">
    <property type="match status" value="1"/>
</dbReference>
<keyword evidence="1" id="KW-0808">Transferase</keyword>
<dbReference type="PROSITE" id="PS51186">
    <property type="entry name" value="GNAT"/>
    <property type="match status" value="1"/>
</dbReference>
<dbReference type="EMBL" id="BMYU01000005">
    <property type="protein sequence ID" value="GGX44770.1"/>
    <property type="molecule type" value="Genomic_DNA"/>
</dbReference>
<dbReference type="SUPFAM" id="SSF55729">
    <property type="entry name" value="Acyl-CoA N-acyltransferases (Nat)"/>
    <property type="match status" value="1"/>
</dbReference>
<accession>A0ABQ2XZ14</accession>
<proteinExistence type="predicted"/>
<reference evidence="5" key="1">
    <citation type="journal article" date="2019" name="Int. J. Syst. Evol. Microbiol.">
        <title>The Global Catalogue of Microorganisms (GCM) 10K type strain sequencing project: providing services to taxonomists for standard genome sequencing and annotation.</title>
        <authorList>
            <consortium name="The Broad Institute Genomics Platform"/>
            <consortium name="The Broad Institute Genome Sequencing Center for Infectious Disease"/>
            <person name="Wu L."/>
            <person name="Ma J."/>
        </authorList>
    </citation>
    <scope>NUCLEOTIDE SEQUENCE [LARGE SCALE GENOMIC DNA]</scope>
    <source>
        <strain evidence="5">KCTC 23917</strain>
    </source>
</reference>
<comment type="caution">
    <text evidence="4">The sequence shown here is derived from an EMBL/GenBank/DDBJ whole genome shotgun (WGS) entry which is preliminary data.</text>
</comment>
<dbReference type="RefSeq" id="WP_189357445.1">
    <property type="nucleotide sequence ID" value="NZ_BMYU01000005.1"/>
</dbReference>